<dbReference type="OrthoDB" id="691329at2759"/>
<comment type="caution">
    <text evidence="1">The sequence shown here is derived from an EMBL/GenBank/DDBJ whole genome shotgun (WGS) entry which is preliminary data.</text>
</comment>
<evidence type="ECO:0000313" key="2">
    <source>
        <dbReference type="Proteomes" id="UP001151287"/>
    </source>
</evidence>
<gene>
    <name evidence="1" type="ORF">LUZ63_005543</name>
</gene>
<dbReference type="EMBL" id="JAMQYH010000002">
    <property type="protein sequence ID" value="KAJ1697031.1"/>
    <property type="molecule type" value="Genomic_DNA"/>
</dbReference>
<sequence>MAHDAAHPNSTSSLKARRLHELLEEKQEPFFLDEYLLEKGYSTRFLDEVPTMCWPGNEKRILRKLTSSQFRSKRRDGFVKRTLLSKLLQVKYLKKALERDANTERDQEFKNSERFGEKKMHKMDIKQLSPVSVFDFGSYKSSPAGHSEEEKPSETSILDPKILDIFKQLLESAYTPEFEKVLKPLDQDQPKRKLPFSVSRSNQERFLDCEGLILRSEEKKETLKVQKKESDSLENHIIEMDKVSKRISKEIIETPTRCDFSADIRKIATEIEDAIFDDIIHSFM</sequence>
<protein>
    <submittedName>
        <fullName evidence="1">Uncharacterized protein</fullName>
    </submittedName>
</protein>
<organism evidence="1 2">
    <name type="scientific">Rhynchospora breviuscula</name>
    <dbReference type="NCBI Taxonomy" id="2022672"/>
    <lineage>
        <taxon>Eukaryota</taxon>
        <taxon>Viridiplantae</taxon>
        <taxon>Streptophyta</taxon>
        <taxon>Embryophyta</taxon>
        <taxon>Tracheophyta</taxon>
        <taxon>Spermatophyta</taxon>
        <taxon>Magnoliopsida</taxon>
        <taxon>Liliopsida</taxon>
        <taxon>Poales</taxon>
        <taxon>Cyperaceae</taxon>
        <taxon>Cyperoideae</taxon>
        <taxon>Rhynchosporeae</taxon>
        <taxon>Rhynchospora</taxon>
    </lineage>
</organism>
<evidence type="ECO:0000313" key="1">
    <source>
        <dbReference type="EMBL" id="KAJ1697031.1"/>
    </source>
</evidence>
<dbReference type="PANTHER" id="PTHR36885">
    <property type="entry name" value="EXPRESSED PROTEIN"/>
    <property type="match status" value="1"/>
</dbReference>
<dbReference type="Proteomes" id="UP001151287">
    <property type="component" value="Unassembled WGS sequence"/>
</dbReference>
<dbReference type="PANTHER" id="PTHR36885:SF2">
    <property type="entry name" value="DUF4378 DOMAIN-CONTAINING PROTEIN"/>
    <property type="match status" value="1"/>
</dbReference>
<name>A0A9Q0HSQ5_9POAL</name>
<reference evidence="1" key="1">
    <citation type="journal article" date="2022" name="Cell">
        <title>Repeat-based holocentromeres influence genome architecture and karyotype evolution.</title>
        <authorList>
            <person name="Hofstatter P.G."/>
            <person name="Thangavel G."/>
            <person name="Lux T."/>
            <person name="Neumann P."/>
            <person name="Vondrak T."/>
            <person name="Novak P."/>
            <person name="Zhang M."/>
            <person name="Costa L."/>
            <person name="Castellani M."/>
            <person name="Scott A."/>
            <person name="Toegelov H."/>
            <person name="Fuchs J."/>
            <person name="Mata-Sucre Y."/>
            <person name="Dias Y."/>
            <person name="Vanzela A.L.L."/>
            <person name="Huettel B."/>
            <person name="Almeida C.C.S."/>
            <person name="Simkova H."/>
            <person name="Souza G."/>
            <person name="Pedrosa-Harand A."/>
            <person name="Macas J."/>
            <person name="Mayer K.F.X."/>
            <person name="Houben A."/>
            <person name="Marques A."/>
        </authorList>
    </citation>
    <scope>NUCLEOTIDE SEQUENCE</scope>
    <source>
        <strain evidence="1">RhyBre1mFocal</strain>
    </source>
</reference>
<accession>A0A9Q0HSQ5</accession>
<keyword evidence="2" id="KW-1185">Reference proteome</keyword>
<dbReference type="AlphaFoldDB" id="A0A9Q0HSQ5"/>
<proteinExistence type="predicted"/>